<proteinExistence type="predicted"/>
<accession>A0ABY9YPF9</accession>
<protein>
    <submittedName>
        <fullName evidence="2">DUF1629 domain-containing protein</fullName>
    </submittedName>
</protein>
<feature type="domain" description="Immunity MXAN-0049 protein" evidence="1">
    <location>
        <begin position="10"/>
        <end position="210"/>
    </location>
</feature>
<evidence type="ECO:0000259" key="1">
    <source>
        <dbReference type="Pfam" id="PF07791"/>
    </source>
</evidence>
<dbReference type="Proteomes" id="UP001302072">
    <property type="component" value="Chromosome"/>
</dbReference>
<keyword evidence="3" id="KW-1185">Reference proteome</keyword>
<dbReference type="RefSeq" id="WP_311191931.1">
    <property type="nucleotide sequence ID" value="NZ_CP115541.1"/>
</dbReference>
<dbReference type="Pfam" id="PF07791">
    <property type="entry name" value="Imm11"/>
    <property type="match status" value="1"/>
</dbReference>
<evidence type="ECO:0000313" key="2">
    <source>
        <dbReference type="EMBL" id="WNH52746.1"/>
    </source>
</evidence>
<sequence length="211" mass="23418">MSRYIQHPEKFFLLEPDSTRGGRGHGVVFENVQKLRTQARLILRPREGGFPKMSETPLLVYSEKKGDPPQDLEGGMSGYWLVSERLKNVFERVDPEGFEFAACDYRLEDGSAGPHYFLCDVVRVLDAVDEGSSMLTVEVSEEFPAGRFYDLTGGSSLVFLNEVVGEAHVFRTPYSGDLVVCDQVLRDAVVKAGICGGLRSNGLWFTDAADI</sequence>
<organism evidence="2 3">
    <name type="scientific">Stenotrophomonas oahuensis</name>
    <dbReference type="NCBI Taxonomy" id="3003271"/>
    <lineage>
        <taxon>Bacteria</taxon>
        <taxon>Pseudomonadati</taxon>
        <taxon>Pseudomonadota</taxon>
        <taxon>Gammaproteobacteria</taxon>
        <taxon>Lysobacterales</taxon>
        <taxon>Lysobacteraceae</taxon>
        <taxon>Stenotrophomonas</taxon>
    </lineage>
</organism>
<dbReference type="EMBL" id="CP115541">
    <property type="protein sequence ID" value="WNH52746.1"/>
    <property type="molecule type" value="Genomic_DNA"/>
</dbReference>
<reference evidence="2 3" key="1">
    <citation type="submission" date="2022-12" db="EMBL/GenBank/DDBJ databases">
        <title>Two new species, Stenotrophomonas aracearum and Stenotrophomonas oahuensis, isolated from Anthurium (Araceae family) in Hawaii.</title>
        <authorList>
            <person name="Chunag S.C."/>
            <person name="Dobhal S."/>
            <person name="Alvarez A."/>
            <person name="Arif M."/>
        </authorList>
    </citation>
    <scope>NUCLEOTIDE SEQUENCE [LARGE SCALE GENOMIC DNA]</scope>
    <source>
        <strain evidence="2 3">A5586</strain>
    </source>
</reference>
<evidence type="ECO:0000313" key="3">
    <source>
        <dbReference type="Proteomes" id="UP001302072"/>
    </source>
</evidence>
<gene>
    <name evidence="2" type="ORF">PDM29_00300</name>
</gene>
<dbReference type="InterPro" id="IPR012433">
    <property type="entry name" value="Imm11"/>
</dbReference>
<name>A0ABY9YPF9_9GAMM</name>